<name>A0A6G4D9I7_CLOBO</name>
<comment type="caution">
    <text evidence="1">The sequence shown here is derived from an EMBL/GenBank/DDBJ whole genome shotgun (WGS) entry which is preliminary data.</text>
</comment>
<reference evidence="1" key="1">
    <citation type="submission" date="2019-04" db="EMBL/GenBank/DDBJ databases">
        <title>Genome sequencing of Clostridium botulinum Groups I-IV and Clostridium butyricum.</title>
        <authorList>
            <person name="Brunt J."/>
            <person name="Van Vliet A.H.M."/>
            <person name="Stringer S.C."/>
            <person name="Carter A.T."/>
            <person name="Peck M.W."/>
        </authorList>
    </citation>
    <scope>NUCLEOTIDE SEQUENCE</scope>
    <source>
        <strain evidence="2">7221C</strain>
        <strain evidence="1">Colworth BL165</strain>
    </source>
</reference>
<dbReference type="AlphaFoldDB" id="A0A6G4D9I7"/>
<accession>A0A6G4D9I7</accession>
<gene>
    <name evidence="1" type="ORF">FCV13_06150</name>
    <name evidence="2" type="ORF">FDF67_04630</name>
</gene>
<organism evidence="1">
    <name type="scientific">Clostridium botulinum</name>
    <dbReference type="NCBI Taxonomy" id="1491"/>
    <lineage>
        <taxon>Bacteria</taxon>
        <taxon>Bacillati</taxon>
        <taxon>Bacillota</taxon>
        <taxon>Clostridia</taxon>
        <taxon>Eubacteriales</taxon>
        <taxon>Clostridiaceae</taxon>
        <taxon>Clostridium</taxon>
    </lineage>
</organism>
<protein>
    <submittedName>
        <fullName evidence="1">Uncharacterized protein</fullName>
    </submittedName>
</protein>
<proteinExistence type="predicted"/>
<evidence type="ECO:0000313" key="1">
    <source>
        <dbReference type="EMBL" id="NFD87606.1"/>
    </source>
</evidence>
<evidence type="ECO:0000313" key="2">
    <source>
        <dbReference type="EMBL" id="NFU59499.1"/>
    </source>
</evidence>
<sequence>MEEYKYVIKVGYNKYLQFIDDIEDYWLVNNKKLAKVLSEEWYEKRVDILNKLIDLGLTIPHFESA</sequence>
<dbReference type="EMBL" id="SWNS01000004">
    <property type="protein sequence ID" value="NFD87606.1"/>
    <property type="molecule type" value="Genomic_DNA"/>
</dbReference>
<dbReference type="Proteomes" id="UP000785180">
    <property type="component" value="Unassembled WGS sequence"/>
</dbReference>
<dbReference type="EMBL" id="SXDK01000004">
    <property type="protein sequence ID" value="NFU59499.1"/>
    <property type="molecule type" value="Genomic_DNA"/>
</dbReference>